<keyword evidence="2 6" id="KW-0547">Nucleotide-binding</keyword>
<dbReference type="InterPro" id="IPR050130">
    <property type="entry name" value="ClpA_ClpB"/>
</dbReference>
<dbReference type="Pfam" id="PF07724">
    <property type="entry name" value="AAA_2"/>
    <property type="match status" value="1"/>
</dbReference>
<dbReference type="InterPro" id="IPR019489">
    <property type="entry name" value="Clp_ATPase_C"/>
</dbReference>
<sequence length="938" mass="104117">MGPGGLRGGRRFRNGVHAAAAVGPRGTRATRATASVLDSSSRKKQPAQSQAPVLLMANHHPRQRRRRGAGVLCRASGSDKKRIQQKNFTEKAWDAVVEAPEVAKKYKHQIVETEHLLKALLDDRKGLFRRLVEEGGGSAQRLEGSVERFLNQQPRVEGDDADEKLGQVLGKNLERCMAVAEEQRLEMGDSFVSVEHLFLALARDTKRYGYSGLSQSGVSGVSDASKMTQLVRALRGPAHQKVETRNAEDGYECLAKYARDLTHEAREGKLDPVIGRDEEIRRCVHILSRRSKNNPVLIGEPGVGKTAVIEALAQRVVAGDVPDSLQDRQIFALDMGSLLAGAKFRGEFEDRLKGVIDEVKASDGKVILFVDEMHTLVGSGSSEGASMDAGNLLKPQLARGELRCIGATTLNEYRKYIEKDAALERRFQPVMVDEPSEEDACEIIKGLQERYEKYHQCVFTDEAVQASVKLASRYITDRYLPDKAIDLLDEAGSRSRIASFDKRKKHDAEKTEEHSALWEQYQQVADAKDACVKGQTFEEAALLQQRETELKALMMDSSVDVEDGFLSVVDRDAIEEIITQWTGVPLRQLQDADKSRMLELKQSLGDRVIGQNEAVQAIAKAMQRASVGLKNPNRPIATMLFSGPTGVGKTELAKQLAFECFGSKDAMIRLDMSEYMEKHTVAKIVGSPPGYVGYGEGGKLTEAVRRRPYSLILLDEVEKAHPDVFNILLQVMEDGLLTDSQGRRVSFKNTILILTSNLGSNVIAKGGTKLGFAIPTETPEDAQYNQIRGLVLEELRSYFKPELLNRLDEVVVFRLLEQKEIAKIADLLLDETAGRMADKGIGFEVTRAMMTKLTEEGYDKMYGARPLRRTIMRLIEDYLADALMKNELQEGDIARMDVDENGDVCVTRCIPGEVCVAEEEPEIAYAKFVEVDDETAKV</sequence>
<dbReference type="Gene3D" id="1.10.1780.10">
    <property type="entry name" value="Clp, N-terminal domain"/>
    <property type="match status" value="1"/>
</dbReference>
<dbReference type="EMBL" id="HBHZ01007941">
    <property type="protein sequence ID" value="CAE0193068.1"/>
    <property type="molecule type" value="Transcribed_RNA"/>
</dbReference>
<dbReference type="FunFam" id="3.40.50.300:FF:000025">
    <property type="entry name" value="ATP-dependent Clp protease subunit"/>
    <property type="match status" value="1"/>
</dbReference>
<evidence type="ECO:0000256" key="1">
    <source>
        <dbReference type="ARBA" id="ARBA00022737"/>
    </source>
</evidence>
<dbReference type="Gene3D" id="4.10.860.10">
    <property type="entry name" value="UVR domain"/>
    <property type="match status" value="1"/>
</dbReference>
<accession>A0A7S3CDA3</accession>
<dbReference type="InterPro" id="IPR004176">
    <property type="entry name" value="Clp_R_N"/>
</dbReference>
<dbReference type="GO" id="GO:0005524">
    <property type="term" value="F:ATP binding"/>
    <property type="evidence" value="ECO:0007669"/>
    <property type="project" value="UniProtKB-KW"/>
</dbReference>
<reference evidence="9" key="1">
    <citation type="submission" date="2021-01" db="EMBL/GenBank/DDBJ databases">
        <authorList>
            <person name="Corre E."/>
            <person name="Pelletier E."/>
            <person name="Niang G."/>
            <person name="Scheremetjew M."/>
            <person name="Finn R."/>
            <person name="Kale V."/>
            <person name="Holt S."/>
            <person name="Cochrane G."/>
            <person name="Meng A."/>
            <person name="Brown T."/>
            <person name="Cohen L."/>
        </authorList>
    </citation>
    <scope>NUCLEOTIDE SEQUENCE</scope>
    <source>
        <strain evidence="9">RCC1871</strain>
    </source>
</reference>
<dbReference type="GO" id="GO:0034605">
    <property type="term" value="P:cellular response to heat"/>
    <property type="evidence" value="ECO:0007669"/>
    <property type="project" value="TreeGrafter"/>
</dbReference>
<dbReference type="PANTHER" id="PTHR11638:SF185">
    <property type="entry name" value="ATP-DEPENDENT CLP PROTEASE ATP-BINDING SUBUNIT"/>
    <property type="match status" value="1"/>
</dbReference>
<feature type="compositionally biased region" description="Polar residues" evidence="7">
    <location>
        <begin position="30"/>
        <end position="39"/>
    </location>
</feature>
<protein>
    <recommendedName>
        <fullName evidence="8">Clp R domain-containing protein</fullName>
    </recommendedName>
</protein>
<dbReference type="CDD" id="cd19499">
    <property type="entry name" value="RecA-like_ClpB_Hsp104-like"/>
    <property type="match status" value="1"/>
</dbReference>
<dbReference type="Pfam" id="PF00004">
    <property type="entry name" value="AAA"/>
    <property type="match status" value="1"/>
</dbReference>
<feature type="region of interest" description="Disordered" evidence="7">
    <location>
        <begin position="18"/>
        <end position="53"/>
    </location>
</feature>
<dbReference type="FunFam" id="3.40.50.300:FF:000010">
    <property type="entry name" value="Chaperone clpB 1, putative"/>
    <property type="match status" value="1"/>
</dbReference>
<evidence type="ECO:0000256" key="4">
    <source>
        <dbReference type="ARBA" id="ARBA00023186"/>
    </source>
</evidence>
<name>A0A7S3CDA3_9CHLO</name>
<dbReference type="InterPro" id="IPR028299">
    <property type="entry name" value="ClpA/B_CS2"/>
</dbReference>
<dbReference type="PROSITE" id="PS51903">
    <property type="entry name" value="CLP_R"/>
    <property type="match status" value="1"/>
</dbReference>
<dbReference type="PROSITE" id="PS00871">
    <property type="entry name" value="CLPAB_2"/>
    <property type="match status" value="1"/>
</dbReference>
<dbReference type="SMART" id="SM01086">
    <property type="entry name" value="ClpB_D2-small"/>
    <property type="match status" value="1"/>
</dbReference>
<keyword evidence="3 6" id="KW-0067">ATP-binding</keyword>
<evidence type="ECO:0000256" key="3">
    <source>
        <dbReference type="ARBA" id="ARBA00022840"/>
    </source>
</evidence>
<dbReference type="PANTHER" id="PTHR11638">
    <property type="entry name" value="ATP-DEPENDENT CLP PROTEASE"/>
    <property type="match status" value="1"/>
</dbReference>
<comment type="similarity">
    <text evidence="6">Belongs to the ClpA/ClpB family.</text>
</comment>
<keyword evidence="4 6" id="KW-0143">Chaperone</keyword>
<dbReference type="SUPFAM" id="SSF81923">
    <property type="entry name" value="Double Clp-N motif"/>
    <property type="match status" value="1"/>
</dbReference>
<dbReference type="GO" id="GO:0016887">
    <property type="term" value="F:ATP hydrolysis activity"/>
    <property type="evidence" value="ECO:0007669"/>
    <property type="project" value="InterPro"/>
</dbReference>
<dbReference type="SUPFAM" id="SSF52540">
    <property type="entry name" value="P-loop containing nucleoside triphosphate hydrolases"/>
    <property type="match status" value="2"/>
</dbReference>
<dbReference type="SMART" id="SM00382">
    <property type="entry name" value="AAA"/>
    <property type="match status" value="2"/>
</dbReference>
<evidence type="ECO:0000256" key="7">
    <source>
        <dbReference type="SAM" id="MobiDB-lite"/>
    </source>
</evidence>
<dbReference type="CDD" id="cd00009">
    <property type="entry name" value="AAA"/>
    <property type="match status" value="1"/>
</dbReference>
<dbReference type="PROSITE" id="PS00870">
    <property type="entry name" value="CLPAB_1"/>
    <property type="match status" value="1"/>
</dbReference>
<dbReference type="Pfam" id="PF10431">
    <property type="entry name" value="ClpB_D2-small"/>
    <property type="match status" value="1"/>
</dbReference>
<dbReference type="Pfam" id="PF17871">
    <property type="entry name" value="AAA_lid_9"/>
    <property type="match status" value="1"/>
</dbReference>
<dbReference type="InterPro" id="IPR003959">
    <property type="entry name" value="ATPase_AAA_core"/>
</dbReference>
<dbReference type="AlphaFoldDB" id="A0A7S3CDA3"/>
<evidence type="ECO:0000256" key="2">
    <source>
        <dbReference type="ARBA" id="ARBA00022741"/>
    </source>
</evidence>
<dbReference type="InterPro" id="IPR018368">
    <property type="entry name" value="ClpA/B_CS1"/>
</dbReference>
<keyword evidence="1 5" id="KW-0677">Repeat</keyword>
<evidence type="ECO:0000256" key="6">
    <source>
        <dbReference type="RuleBase" id="RU004432"/>
    </source>
</evidence>
<organism evidence="9">
    <name type="scientific">Chloropicon roscoffensis</name>
    <dbReference type="NCBI Taxonomy" id="1461544"/>
    <lineage>
        <taxon>Eukaryota</taxon>
        <taxon>Viridiplantae</taxon>
        <taxon>Chlorophyta</taxon>
        <taxon>Chloropicophyceae</taxon>
        <taxon>Chloropicales</taxon>
        <taxon>Chloropicaceae</taxon>
        <taxon>Chloropicon</taxon>
    </lineage>
</organism>
<dbReference type="GO" id="GO:0005737">
    <property type="term" value="C:cytoplasm"/>
    <property type="evidence" value="ECO:0007669"/>
    <property type="project" value="TreeGrafter"/>
</dbReference>
<feature type="domain" description="Clp R" evidence="8">
    <location>
        <begin position="83"/>
        <end position="237"/>
    </location>
</feature>
<dbReference type="InterPro" id="IPR041546">
    <property type="entry name" value="ClpA/ClpB_AAA_lid"/>
</dbReference>
<dbReference type="Pfam" id="PF02861">
    <property type="entry name" value="Clp_N"/>
    <property type="match status" value="1"/>
</dbReference>
<proteinExistence type="inferred from homology"/>
<dbReference type="InterPro" id="IPR003593">
    <property type="entry name" value="AAA+_ATPase"/>
</dbReference>
<dbReference type="Gene3D" id="3.40.50.300">
    <property type="entry name" value="P-loop containing nucleotide triphosphate hydrolases"/>
    <property type="match status" value="2"/>
</dbReference>
<dbReference type="Gene3D" id="1.10.8.60">
    <property type="match status" value="2"/>
</dbReference>
<evidence type="ECO:0000259" key="8">
    <source>
        <dbReference type="PROSITE" id="PS51903"/>
    </source>
</evidence>
<evidence type="ECO:0000313" key="9">
    <source>
        <dbReference type="EMBL" id="CAE0193068.1"/>
    </source>
</evidence>
<dbReference type="InterPro" id="IPR027417">
    <property type="entry name" value="P-loop_NTPase"/>
</dbReference>
<dbReference type="InterPro" id="IPR036628">
    <property type="entry name" value="Clp_N_dom_sf"/>
</dbReference>
<evidence type="ECO:0000256" key="5">
    <source>
        <dbReference type="PROSITE-ProRule" id="PRU01251"/>
    </source>
</evidence>
<dbReference type="PRINTS" id="PR00300">
    <property type="entry name" value="CLPPROTEASEA"/>
</dbReference>
<gene>
    <name evidence="9" type="ORF">CROS1456_LOCUS6158</name>
</gene>
<dbReference type="InterPro" id="IPR001270">
    <property type="entry name" value="ClpA/B"/>
</dbReference>